<protein>
    <recommendedName>
        <fullName evidence="1">NAD-dependent epimerase/dehydratase domain-containing protein</fullName>
    </recommendedName>
</protein>
<dbReference type="OMA" id="PQTAWLN"/>
<dbReference type="Pfam" id="PF01370">
    <property type="entry name" value="Epimerase"/>
    <property type="match status" value="1"/>
</dbReference>
<evidence type="ECO:0000259" key="1">
    <source>
        <dbReference type="Pfam" id="PF01370"/>
    </source>
</evidence>
<dbReference type="InterPro" id="IPR001509">
    <property type="entry name" value="Epimerase_deHydtase"/>
</dbReference>
<dbReference type="EMBL" id="AK418826">
    <property type="protein sequence ID" value="BAN37569.1"/>
    <property type="molecule type" value="mRNA"/>
</dbReference>
<dbReference type="SMR" id="A0A060MZY4"/>
<organism evidence="2">
    <name type="scientific">Entamoeba histolytica</name>
    <dbReference type="NCBI Taxonomy" id="5759"/>
    <lineage>
        <taxon>Eukaryota</taxon>
        <taxon>Amoebozoa</taxon>
        <taxon>Evosea</taxon>
        <taxon>Archamoebae</taxon>
        <taxon>Mastigamoebida</taxon>
        <taxon>Entamoebidae</taxon>
        <taxon>Entamoeba</taxon>
    </lineage>
</organism>
<evidence type="ECO:0000313" key="2">
    <source>
        <dbReference type="EMBL" id="BAN37569.1"/>
    </source>
</evidence>
<dbReference type="InterPro" id="IPR036291">
    <property type="entry name" value="NAD(P)-bd_dom_sf"/>
</dbReference>
<sequence>MKALVLGGTGFVGRNLVKMLVDSNEYSFIRSVDKVFPETAYLSKEHASVYDNPEKCVFVQGNLVNASSVSKMFSIEGGFDVVFDCAAETKLGQEEFMYEQKTYGLTKLVAEEAVKQKVKRFVHLSNAQVYDSSSKPKDEKAKIKPWTKLAASQAKADELLIGMKELPFVILRPAIIYGPGDVTGIAPRIICAAVYKYTKKKMEFLWTGDMKLNTVHVHDVCKAMMLCGKVDGPIKNGEIYNLCDKNDTNQKKINTILEEIFQIKTGFKGTIISTAAEKLGMDGVCETVNDEHMKPWSQLCKEENLIGTPLSPYLDQELLYNNPYCIDGSSIEKKGFVYDYPEVTTELVKEEIKYFSDQKLFPSYA</sequence>
<proteinExistence type="evidence at transcript level"/>
<dbReference type="PANTHER" id="PTHR43245">
    <property type="entry name" value="BIFUNCTIONAL POLYMYXIN RESISTANCE PROTEIN ARNA"/>
    <property type="match status" value="1"/>
</dbReference>
<feature type="domain" description="NAD-dependent epimerase/dehydratase" evidence="1">
    <location>
        <begin position="3"/>
        <end position="243"/>
    </location>
</feature>
<dbReference type="EMBL" id="AK418923">
    <property type="protein sequence ID" value="BAN37654.1"/>
    <property type="molecule type" value="mRNA"/>
</dbReference>
<dbReference type="HOGENOM" id="CLU_045030_1_0_1"/>
<dbReference type="Gene3D" id="3.40.50.720">
    <property type="entry name" value="NAD(P)-binding Rossmann-like Domain"/>
    <property type="match status" value="1"/>
</dbReference>
<dbReference type="InterPro" id="IPR050177">
    <property type="entry name" value="Lipid_A_modif_metabolic_enz"/>
</dbReference>
<dbReference type="EMBL" id="AK419455">
    <property type="protein sequence ID" value="BAN38134.1"/>
    <property type="molecule type" value="mRNA"/>
</dbReference>
<accession>A0A060MZY4</accession>
<dbReference type="EMBL" id="AK419964">
    <property type="protein sequence ID" value="BAN38595.1"/>
    <property type="molecule type" value="mRNA"/>
</dbReference>
<reference evidence="2" key="1">
    <citation type="submission" date="2012-06" db="EMBL/GenBank/DDBJ databases">
        <title>Short 5' UTR of Entamoeba genes.</title>
        <authorList>
            <person name="Hiranuka K."/>
            <person name="Kumagai M."/>
            <person name="Wakaguri H."/>
            <person name="Suzuki Y."/>
            <person name="Sugano S."/>
            <person name="Watanabe J."/>
            <person name="Makioka A."/>
        </authorList>
    </citation>
    <scope>NUCLEOTIDE SEQUENCE</scope>
    <source>
        <strain evidence="2">HM-1:IMSS</strain>
    </source>
</reference>
<dbReference type="SUPFAM" id="SSF51735">
    <property type="entry name" value="NAD(P)-binding Rossmann-fold domains"/>
    <property type="match status" value="1"/>
</dbReference>
<dbReference type="AlphaFoldDB" id="A0A060MZY4"/>
<dbReference type="PANTHER" id="PTHR43245:SF11">
    <property type="entry name" value="LD23561P"/>
    <property type="match status" value="1"/>
</dbReference>
<name>A0A060MZY4_ENTHI</name>